<keyword evidence="10" id="KW-0472">Membrane</keyword>
<sequence>MNKIKALFISTFIGLAVIVIVLAVAQFFQDGLGLAWMGALLTGFLIVEFFVSLFRFKTTRTPAKLPLLTTLIAVATAVAQVRFQLFPSSLSLLLLAGWLAYVYWYSRLDRGQNEQLAVGRPFPTITLEDEAGNKVSSADFAGQTTLYLFYRGNWCPLCMAQIKEVAAQYQELAQRGVQVVLVSPQPHKFTRNLAARFDIPFTFLVDAGNKAARQLGIDQKNGVPAGMELLGYDSDTVMPTVLIVGEDGRILYADLTDSYRIRPEPAEFLRVLDNLAATKPGRARAKKVFIKDYAD</sequence>
<keyword evidence="5" id="KW-1015">Disulfide bond</keyword>
<accession>A0A3B0W127</accession>
<evidence type="ECO:0000256" key="1">
    <source>
        <dbReference type="ARBA" id="ARBA00013017"/>
    </source>
</evidence>
<dbReference type="PANTHER" id="PTHR42801:SF7">
    <property type="entry name" value="SLL1159 PROTEIN"/>
    <property type="match status" value="1"/>
</dbReference>
<comment type="similarity">
    <text evidence="8">Belongs to the peroxiredoxin family. BCP/PrxQ subfamily.</text>
</comment>
<dbReference type="GO" id="GO:0045454">
    <property type="term" value="P:cell redox homeostasis"/>
    <property type="evidence" value="ECO:0007669"/>
    <property type="project" value="TreeGrafter"/>
</dbReference>
<keyword evidence="3" id="KW-0049">Antioxidant</keyword>
<evidence type="ECO:0000256" key="10">
    <source>
        <dbReference type="SAM" id="Phobius"/>
    </source>
</evidence>
<dbReference type="InterPro" id="IPR050924">
    <property type="entry name" value="Peroxiredoxin_BCP/PrxQ"/>
</dbReference>
<dbReference type="EC" id="1.11.1.24" evidence="1"/>
<dbReference type="InterPro" id="IPR013766">
    <property type="entry name" value="Thioredoxin_domain"/>
</dbReference>
<feature type="domain" description="Thioredoxin" evidence="11">
    <location>
        <begin position="116"/>
        <end position="277"/>
    </location>
</feature>
<gene>
    <name evidence="12" type="ORF">MNBD_CHLOROFLEXI01-80</name>
</gene>
<dbReference type="EMBL" id="UOEU01000995">
    <property type="protein sequence ID" value="VAW42989.1"/>
    <property type="molecule type" value="Genomic_DNA"/>
</dbReference>
<feature type="transmembrane region" description="Helical" evidence="10">
    <location>
        <begin position="7"/>
        <end position="28"/>
    </location>
</feature>
<dbReference type="InterPro" id="IPR036249">
    <property type="entry name" value="Thioredoxin-like_sf"/>
</dbReference>
<dbReference type="Gene3D" id="3.40.30.10">
    <property type="entry name" value="Glutaredoxin"/>
    <property type="match status" value="1"/>
</dbReference>
<keyword evidence="6" id="KW-0676">Redox-active center</keyword>
<dbReference type="PANTHER" id="PTHR42801">
    <property type="entry name" value="THIOREDOXIN-DEPENDENT PEROXIDE REDUCTASE"/>
    <property type="match status" value="1"/>
</dbReference>
<dbReference type="GO" id="GO:0008379">
    <property type="term" value="F:thioredoxin peroxidase activity"/>
    <property type="evidence" value="ECO:0007669"/>
    <property type="project" value="TreeGrafter"/>
</dbReference>
<dbReference type="SUPFAM" id="SSF52833">
    <property type="entry name" value="Thioredoxin-like"/>
    <property type="match status" value="1"/>
</dbReference>
<name>A0A3B0W127_9ZZZZ</name>
<evidence type="ECO:0000256" key="8">
    <source>
        <dbReference type="ARBA" id="ARBA00038489"/>
    </source>
</evidence>
<organism evidence="12">
    <name type="scientific">hydrothermal vent metagenome</name>
    <dbReference type="NCBI Taxonomy" id="652676"/>
    <lineage>
        <taxon>unclassified sequences</taxon>
        <taxon>metagenomes</taxon>
        <taxon>ecological metagenomes</taxon>
    </lineage>
</organism>
<dbReference type="GO" id="GO:0034599">
    <property type="term" value="P:cellular response to oxidative stress"/>
    <property type="evidence" value="ECO:0007669"/>
    <property type="project" value="TreeGrafter"/>
</dbReference>
<evidence type="ECO:0000256" key="3">
    <source>
        <dbReference type="ARBA" id="ARBA00022862"/>
    </source>
</evidence>
<feature type="transmembrane region" description="Helical" evidence="10">
    <location>
        <begin position="34"/>
        <end position="53"/>
    </location>
</feature>
<proteinExistence type="inferred from homology"/>
<dbReference type="CDD" id="cd02970">
    <property type="entry name" value="PRX_like2"/>
    <property type="match status" value="1"/>
</dbReference>
<keyword evidence="2" id="KW-0575">Peroxidase</keyword>
<protein>
    <recommendedName>
        <fullName evidence="1">thioredoxin-dependent peroxiredoxin</fullName>
        <ecNumber evidence="1">1.11.1.24</ecNumber>
    </recommendedName>
    <alternativeName>
        <fullName evidence="7">Thioredoxin peroxidase</fullName>
    </alternativeName>
</protein>
<dbReference type="AlphaFoldDB" id="A0A3B0W127"/>
<dbReference type="PROSITE" id="PS51352">
    <property type="entry name" value="THIOREDOXIN_2"/>
    <property type="match status" value="1"/>
</dbReference>
<keyword evidence="4" id="KW-0560">Oxidoreductase</keyword>
<evidence type="ECO:0000256" key="9">
    <source>
        <dbReference type="ARBA" id="ARBA00049091"/>
    </source>
</evidence>
<evidence type="ECO:0000256" key="7">
    <source>
        <dbReference type="ARBA" id="ARBA00032824"/>
    </source>
</evidence>
<evidence type="ECO:0000256" key="6">
    <source>
        <dbReference type="ARBA" id="ARBA00023284"/>
    </source>
</evidence>
<evidence type="ECO:0000256" key="5">
    <source>
        <dbReference type="ARBA" id="ARBA00023157"/>
    </source>
</evidence>
<dbReference type="GO" id="GO:0005737">
    <property type="term" value="C:cytoplasm"/>
    <property type="evidence" value="ECO:0007669"/>
    <property type="project" value="TreeGrafter"/>
</dbReference>
<dbReference type="InterPro" id="IPR000866">
    <property type="entry name" value="AhpC/TSA"/>
</dbReference>
<comment type="catalytic activity">
    <reaction evidence="9">
        <text>a hydroperoxide + [thioredoxin]-dithiol = an alcohol + [thioredoxin]-disulfide + H2O</text>
        <dbReference type="Rhea" id="RHEA:62620"/>
        <dbReference type="Rhea" id="RHEA-COMP:10698"/>
        <dbReference type="Rhea" id="RHEA-COMP:10700"/>
        <dbReference type="ChEBI" id="CHEBI:15377"/>
        <dbReference type="ChEBI" id="CHEBI:29950"/>
        <dbReference type="ChEBI" id="CHEBI:30879"/>
        <dbReference type="ChEBI" id="CHEBI:35924"/>
        <dbReference type="ChEBI" id="CHEBI:50058"/>
        <dbReference type="EC" id="1.11.1.24"/>
    </reaction>
</comment>
<reference evidence="12" key="1">
    <citation type="submission" date="2018-06" db="EMBL/GenBank/DDBJ databases">
        <authorList>
            <person name="Zhirakovskaya E."/>
        </authorList>
    </citation>
    <scope>NUCLEOTIDE SEQUENCE</scope>
</reference>
<evidence type="ECO:0000313" key="12">
    <source>
        <dbReference type="EMBL" id="VAW42989.1"/>
    </source>
</evidence>
<evidence type="ECO:0000259" key="11">
    <source>
        <dbReference type="PROSITE" id="PS51352"/>
    </source>
</evidence>
<feature type="transmembrane region" description="Helical" evidence="10">
    <location>
        <begin position="89"/>
        <end position="106"/>
    </location>
</feature>
<evidence type="ECO:0000256" key="4">
    <source>
        <dbReference type="ARBA" id="ARBA00023002"/>
    </source>
</evidence>
<keyword evidence="10" id="KW-1133">Transmembrane helix</keyword>
<keyword evidence="10" id="KW-0812">Transmembrane</keyword>
<dbReference type="Pfam" id="PF00578">
    <property type="entry name" value="AhpC-TSA"/>
    <property type="match status" value="1"/>
</dbReference>
<evidence type="ECO:0000256" key="2">
    <source>
        <dbReference type="ARBA" id="ARBA00022559"/>
    </source>
</evidence>